<comment type="caution">
    <text evidence="3">The sequence shown here is derived from an EMBL/GenBank/DDBJ whole genome shotgun (WGS) entry which is preliminary data.</text>
</comment>
<accession>A0A811RD64</accession>
<keyword evidence="1" id="KW-0677">Repeat</keyword>
<dbReference type="GO" id="GO:0016020">
    <property type="term" value="C:membrane"/>
    <property type="evidence" value="ECO:0007669"/>
    <property type="project" value="UniProtKB-ARBA"/>
</dbReference>
<evidence type="ECO:0000256" key="2">
    <source>
        <dbReference type="SAM" id="MobiDB-lite"/>
    </source>
</evidence>
<reference evidence="3" key="1">
    <citation type="submission" date="2020-10" db="EMBL/GenBank/DDBJ databases">
        <authorList>
            <person name="Han B."/>
            <person name="Lu T."/>
            <person name="Zhao Q."/>
            <person name="Huang X."/>
            <person name="Zhao Y."/>
        </authorList>
    </citation>
    <scope>NUCLEOTIDE SEQUENCE</scope>
</reference>
<evidence type="ECO:0000313" key="3">
    <source>
        <dbReference type="EMBL" id="CAD6267865.1"/>
    </source>
</evidence>
<feature type="region of interest" description="Disordered" evidence="2">
    <location>
        <begin position="96"/>
        <end position="115"/>
    </location>
</feature>
<dbReference type="InterPro" id="IPR003409">
    <property type="entry name" value="MORN"/>
</dbReference>
<protein>
    <submittedName>
        <fullName evidence="3">Uncharacterized protein</fullName>
    </submittedName>
</protein>
<dbReference type="SUPFAM" id="SSF82185">
    <property type="entry name" value="Histone H3 K4-specific methyltransferase SET7/9 N-terminal domain"/>
    <property type="match status" value="1"/>
</dbReference>
<name>A0A811RD64_9POAL</name>
<feature type="region of interest" description="Disordered" evidence="2">
    <location>
        <begin position="166"/>
        <end position="215"/>
    </location>
</feature>
<feature type="compositionally biased region" description="Acidic residues" evidence="2">
    <location>
        <begin position="39"/>
        <end position="48"/>
    </location>
</feature>
<dbReference type="Pfam" id="PF02493">
    <property type="entry name" value="MORN"/>
    <property type="match status" value="1"/>
</dbReference>
<evidence type="ECO:0000313" key="4">
    <source>
        <dbReference type="Proteomes" id="UP000604825"/>
    </source>
</evidence>
<gene>
    <name evidence="3" type="ORF">NCGR_LOCUS51170</name>
</gene>
<organism evidence="3 4">
    <name type="scientific">Miscanthus lutarioriparius</name>
    <dbReference type="NCBI Taxonomy" id="422564"/>
    <lineage>
        <taxon>Eukaryota</taxon>
        <taxon>Viridiplantae</taxon>
        <taxon>Streptophyta</taxon>
        <taxon>Embryophyta</taxon>
        <taxon>Tracheophyta</taxon>
        <taxon>Spermatophyta</taxon>
        <taxon>Magnoliopsida</taxon>
        <taxon>Liliopsida</taxon>
        <taxon>Poales</taxon>
        <taxon>Poaceae</taxon>
        <taxon>PACMAD clade</taxon>
        <taxon>Panicoideae</taxon>
        <taxon>Andropogonodae</taxon>
        <taxon>Andropogoneae</taxon>
        <taxon>Saccharinae</taxon>
        <taxon>Miscanthus</taxon>
    </lineage>
</organism>
<dbReference type="EMBL" id="CAJGYO010000014">
    <property type="protein sequence ID" value="CAD6267865.1"/>
    <property type="molecule type" value="Genomic_DNA"/>
</dbReference>
<feature type="region of interest" description="Disordered" evidence="2">
    <location>
        <begin position="1"/>
        <end position="54"/>
    </location>
</feature>
<proteinExistence type="predicted"/>
<evidence type="ECO:0000256" key="1">
    <source>
        <dbReference type="ARBA" id="ARBA00022737"/>
    </source>
</evidence>
<sequence>MKRIEKYSSASSTIYQYHHEDGEDSDTSTDGGNDSNGAGEDEDVEALDEAMQAEQLLPSGDFYQGDLRGDLPHGAGKFLWTDGSMYEGACTAAARRATASSPGPPVPPTRATSPSQKILTWPGVEAMQKKSVWRPPKVSLDQGRRFSVSRRSSASLDLDILQAAAEGGESEEARTDRSCLQTLSCMRTPPRPRKKQGETISKGHRNYELSLASGV</sequence>
<dbReference type="AlphaFoldDB" id="A0A811RD64"/>
<feature type="compositionally biased region" description="Low complexity" evidence="2">
    <location>
        <begin position="28"/>
        <end position="37"/>
    </location>
</feature>
<keyword evidence="4" id="KW-1185">Reference proteome</keyword>
<dbReference type="Proteomes" id="UP000604825">
    <property type="component" value="Unassembled WGS sequence"/>
</dbReference>